<dbReference type="EMBL" id="ADFR01000008">
    <property type="protein sequence ID" value="EFC05643.1"/>
    <property type="molecule type" value="Genomic_DNA"/>
</dbReference>
<comment type="caution">
    <text evidence="4">The sequence shown here is derived from an EMBL/GenBank/DDBJ whole genome shotgun (WGS) entry which is preliminary data.</text>
</comment>
<dbReference type="InterPro" id="IPR003869">
    <property type="entry name" value="Polysac_CapD-like"/>
</dbReference>
<protein>
    <submittedName>
        <fullName evidence="4">Polysaccharide biosynthesis protein</fullName>
    </submittedName>
</protein>
<feature type="transmembrane region" description="Helical" evidence="2">
    <location>
        <begin position="83"/>
        <end position="103"/>
    </location>
</feature>
<dbReference type="CDD" id="cd05237">
    <property type="entry name" value="UDP_invert_4-6DH_SDR_e"/>
    <property type="match status" value="1"/>
</dbReference>
<sequence length="610" mass="68485">MNRISNWIKKYREVSLVTIDTVLVIVAYGLAYFIRTDLGRLSYFSAVDSLLGLMVIPVVLNLFSFFLFHLNRSLWQYISLDEVIHVGMASLLGNMTWFLIVITVNFKDYFRSLPLIALVLQILLMVGVRMAYRLYRRTARLQKRNHRALILGAGQAGVMALREIMSSNRYDSRIVGFVDRNPLKKKQILNGISVLGTDDDLPSIVSSYEVDTAYIAIKNITKSDLKNLIEKCHQLKLRTRIVGFTLQDGAKKEMASIRNIKMDDLLGRGELDLNSETIGTFLTGKTVVVTGAGGSIGSELVRQIVTFNPKHMVLIDIYENNMYDLQMELNMKYHPDKSKLTCLIGSVRDRKRMDEIFQEVHPDVVFHAAAHKHVPLVEDSPLEAIKNNVFGTKNVIEASIQSGVDKFVLISTDKAVRTTNVMGATKRMCELLVQGYKDNGVTKLCAVRFGNVLGSNGSVIPLFEKQIESGGPVTVTDPNIIRYFMTIPEAAQLVLQAGAFANTGEIFILDMGKPVKILDLAKNLIELAGYVPDKDIEIVFTGLRPGEKLYEELLLDPKKCTKTENNLIFITQPEDISMDLVKDKLSKLGNLLETNHFTNQEIIDLVTMLK</sequence>
<feature type="transmembrane region" description="Helical" evidence="2">
    <location>
        <begin position="109"/>
        <end position="128"/>
    </location>
</feature>
<dbReference type="OrthoDB" id="9803111at2"/>
<keyword evidence="5" id="KW-1185">Reference proteome</keyword>
<reference evidence="5" key="1">
    <citation type="submission" date="2009-12" db="EMBL/GenBank/DDBJ databases">
        <title>Sequence of Clostridiales genomosp. BVAB3 str. UPII9-5.</title>
        <authorList>
            <person name="Madupu R."/>
            <person name="Durkin A.S."/>
            <person name="Torralba M."/>
            <person name="Methe B."/>
            <person name="Sutton G.G."/>
            <person name="Strausberg R.L."/>
            <person name="Nelson K.E."/>
        </authorList>
    </citation>
    <scope>NUCLEOTIDE SEQUENCE [LARGE SCALE GENOMIC DNA]</scope>
    <source>
        <strain evidence="5">W1219</strain>
    </source>
</reference>
<keyword evidence="2" id="KW-1133">Transmembrane helix</keyword>
<dbReference type="STRING" id="679192.HMPREF9013_0248"/>
<feature type="transmembrane region" description="Helical" evidence="2">
    <location>
        <begin position="14"/>
        <end position="34"/>
    </location>
</feature>
<feature type="transmembrane region" description="Helical" evidence="2">
    <location>
        <begin position="148"/>
        <end position="165"/>
    </location>
</feature>
<dbReference type="SUPFAM" id="SSF53335">
    <property type="entry name" value="S-adenosyl-L-methionine-dependent methyltransferases"/>
    <property type="match status" value="1"/>
</dbReference>
<dbReference type="eggNOG" id="COG1086">
    <property type="taxonomic scope" value="Bacteria"/>
</dbReference>
<gene>
    <name evidence="4" type="ORF">HMPREF9013_0248</name>
</gene>
<dbReference type="RefSeq" id="WP_006627144.1">
    <property type="nucleotide sequence ID" value="NZ_ADFR01000008.1"/>
</dbReference>
<dbReference type="Proteomes" id="UP000005017">
    <property type="component" value="Unassembled WGS sequence"/>
</dbReference>
<evidence type="ECO:0000313" key="5">
    <source>
        <dbReference type="Proteomes" id="UP000005017"/>
    </source>
</evidence>
<proteinExistence type="inferred from homology"/>
<dbReference type="InterPro" id="IPR036291">
    <property type="entry name" value="NAD(P)-bd_dom_sf"/>
</dbReference>
<dbReference type="SUPFAM" id="SSF51735">
    <property type="entry name" value="NAD(P)-binding Rossmann-fold domains"/>
    <property type="match status" value="1"/>
</dbReference>
<dbReference type="PANTHER" id="PTHR43318:SF1">
    <property type="entry name" value="POLYSACCHARIDE BIOSYNTHESIS PROTEIN EPSC-RELATED"/>
    <property type="match status" value="1"/>
</dbReference>
<dbReference type="Gene3D" id="3.40.50.720">
    <property type="entry name" value="NAD(P)-binding Rossmann-like Domain"/>
    <property type="match status" value="2"/>
</dbReference>
<dbReference type="AlphaFoldDB" id="D2MP23"/>
<feature type="transmembrane region" description="Helical" evidence="2">
    <location>
        <begin position="49"/>
        <end position="71"/>
    </location>
</feature>
<dbReference type="Pfam" id="PF02719">
    <property type="entry name" value="Polysacc_synt_2"/>
    <property type="match status" value="1"/>
</dbReference>
<dbReference type="InterPro" id="IPR051203">
    <property type="entry name" value="Polysaccharide_Synthase-Rel"/>
</dbReference>
<evidence type="ECO:0000256" key="1">
    <source>
        <dbReference type="ARBA" id="ARBA00007430"/>
    </source>
</evidence>
<keyword evidence="2" id="KW-0812">Transmembrane</keyword>
<accession>D2MP23</accession>
<keyword evidence="2" id="KW-0472">Membrane</keyword>
<dbReference type="InterPro" id="IPR029063">
    <property type="entry name" value="SAM-dependent_MTases_sf"/>
</dbReference>
<name>D2MP23_9FIRM</name>
<evidence type="ECO:0000313" key="4">
    <source>
        <dbReference type="EMBL" id="EFC05643.1"/>
    </source>
</evidence>
<feature type="domain" description="Polysaccharide biosynthesis protein CapD-like" evidence="3">
    <location>
        <begin position="287"/>
        <end position="571"/>
    </location>
</feature>
<evidence type="ECO:0000256" key="2">
    <source>
        <dbReference type="SAM" id="Phobius"/>
    </source>
</evidence>
<dbReference type="PANTHER" id="PTHR43318">
    <property type="entry name" value="UDP-N-ACETYLGLUCOSAMINE 4,6-DEHYDRATASE"/>
    <property type="match status" value="1"/>
</dbReference>
<dbReference type="Pfam" id="PF13727">
    <property type="entry name" value="CoA_binding_3"/>
    <property type="match status" value="1"/>
</dbReference>
<organism evidence="4 5">
    <name type="scientific">Bulleidia extructa W1219</name>
    <dbReference type="NCBI Taxonomy" id="679192"/>
    <lineage>
        <taxon>Bacteria</taxon>
        <taxon>Bacillati</taxon>
        <taxon>Bacillota</taxon>
        <taxon>Erysipelotrichia</taxon>
        <taxon>Erysipelotrichales</taxon>
        <taxon>Erysipelotrichaceae</taxon>
        <taxon>Bulleidia</taxon>
    </lineage>
</organism>
<evidence type="ECO:0000259" key="3">
    <source>
        <dbReference type="Pfam" id="PF02719"/>
    </source>
</evidence>
<comment type="similarity">
    <text evidence="1">Belongs to the polysaccharide synthase family.</text>
</comment>